<dbReference type="InterPro" id="IPR009057">
    <property type="entry name" value="Homeodomain-like_sf"/>
</dbReference>
<dbReference type="PANTHER" id="PTHR43280">
    <property type="entry name" value="ARAC-FAMILY TRANSCRIPTIONAL REGULATOR"/>
    <property type="match status" value="1"/>
</dbReference>
<keyword evidence="3" id="KW-0804">Transcription</keyword>
<evidence type="ECO:0000256" key="2">
    <source>
        <dbReference type="ARBA" id="ARBA00023125"/>
    </source>
</evidence>
<evidence type="ECO:0000256" key="3">
    <source>
        <dbReference type="ARBA" id="ARBA00023163"/>
    </source>
</evidence>
<keyword evidence="6" id="KW-1185">Reference proteome</keyword>
<organism evidence="5 6">
    <name type="scientific">Spirosoma linguale (strain ATCC 33905 / DSM 74 / LMG 10896 / Claus 1)</name>
    <dbReference type="NCBI Taxonomy" id="504472"/>
    <lineage>
        <taxon>Bacteria</taxon>
        <taxon>Pseudomonadati</taxon>
        <taxon>Bacteroidota</taxon>
        <taxon>Cytophagia</taxon>
        <taxon>Cytophagales</taxon>
        <taxon>Cytophagaceae</taxon>
        <taxon>Spirosoma</taxon>
    </lineage>
</organism>
<evidence type="ECO:0000313" key="5">
    <source>
        <dbReference type="EMBL" id="ADB40225.1"/>
    </source>
</evidence>
<evidence type="ECO:0000259" key="4">
    <source>
        <dbReference type="PROSITE" id="PS01124"/>
    </source>
</evidence>
<name>D2QKQ9_SPILD</name>
<protein>
    <submittedName>
        <fullName evidence="5">Transcriptional regulator, AraC family</fullName>
    </submittedName>
</protein>
<dbReference type="GO" id="GO:0043565">
    <property type="term" value="F:sequence-specific DNA binding"/>
    <property type="evidence" value="ECO:0007669"/>
    <property type="project" value="InterPro"/>
</dbReference>
<sequence length="331" mass="38639">MYCSLISVTLEYTGNQLSGPDYSFGYFLPKKYVQRLIHYCMFYTYHEPKTEGTLNLICQEASFGRQFFKERQSRLLTIAWNTGPDQTVTIDGIDFLFPTQTIVPFMVNQTVNFARPVDIVAWQFDRAFYCIVDHDKEVSCVGFLFYGAKDPLFLRLDDSEQHKFNALLTVFFDEFSTHDTIQGEMLRMLLKRLIIKLTRLAKGQYLDPELSEKDLDIVRRFNLLVEINYRRLHAVSDYADLLNKSPKTLSNLFGLYNQKSPLQLIHERIALEAKRLLLYTDKSTKEIAFELGFEEVPHFSRFFKKQVNLSPSEFKEQLKRSLAAYSPVGKN</sequence>
<dbReference type="KEGG" id="sli:Slin_4241"/>
<dbReference type="PANTHER" id="PTHR43280:SF32">
    <property type="entry name" value="TRANSCRIPTIONAL REGULATORY PROTEIN"/>
    <property type="match status" value="1"/>
</dbReference>
<dbReference type="Proteomes" id="UP000002028">
    <property type="component" value="Chromosome"/>
</dbReference>
<dbReference type="SUPFAM" id="SSF46689">
    <property type="entry name" value="Homeodomain-like"/>
    <property type="match status" value="1"/>
</dbReference>
<dbReference type="HOGENOM" id="CLU_000445_88_2_10"/>
<keyword evidence="2" id="KW-0238">DNA-binding</keyword>
<feature type="domain" description="HTH araC/xylS-type" evidence="4">
    <location>
        <begin position="219"/>
        <end position="317"/>
    </location>
</feature>
<dbReference type="InterPro" id="IPR018060">
    <property type="entry name" value="HTH_AraC"/>
</dbReference>
<evidence type="ECO:0000256" key="1">
    <source>
        <dbReference type="ARBA" id="ARBA00023015"/>
    </source>
</evidence>
<dbReference type="EMBL" id="CP001769">
    <property type="protein sequence ID" value="ADB40225.1"/>
    <property type="molecule type" value="Genomic_DNA"/>
</dbReference>
<dbReference type="PROSITE" id="PS01124">
    <property type="entry name" value="HTH_ARAC_FAMILY_2"/>
    <property type="match status" value="1"/>
</dbReference>
<dbReference type="GO" id="GO:0003700">
    <property type="term" value="F:DNA-binding transcription factor activity"/>
    <property type="evidence" value="ECO:0007669"/>
    <property type="project" value="InterPro"/>
</dbReference>
<keyword evidence="1" id="KW-0805">Transcription regulation</keyword>
<dbReference type="STRING" id="504472.Slin_4241"/>
<dbReference type="AlphaFoldDB" id="D2QKQ9"/>
<dbReference type="eggNOG" id="COG2207">
    <property type="taxonomic scope" value="Bacteria"/>
</dbReference>
<dbReference type="InterPro" id="IPR020449">
    <property type="entry name" value="Tscrpt_reg_AraC-type_HTH"/>
</dbReference>
<gene>
    <name evidence="5" type="ordered locus">Slin_4241</name>
</gene>
<dbReference type="PRINTS" id="PR00032">
    <property type="entry name" value="HTHARAC"/>
</dbReference>
<proteinExistence type="predicted"/>
<dbReference type="Gene3D" id="1.10.10.60">
    <property type="entry name" value="Homeodomain-like"/>
    <property type="match status" value="1"/>
</dbReference>
<dbReference type="Pfam" id="PF12833">
    <property type="entry name" value="HTH_18"/>
    <property type="match status" value="1"/>
</dbReference>
<accession>D2QKQ9</accession>
<reference evidence="5 6" key="1">
    <citation type="journal article" date="2010" name="Stand. Genomic Sci.">
        <title>Complete genome sequence of Spirosoma linguale type strain (1).</title>
        <authorList>
            <person name="Lail K."/>
            <person name="Sikorski J."/>
            <person name="Saunders E."/>
            <person name="Lapidus A."/>
            <person name="Glavina Del Rio T."/>
            <person name="Copeland A."/>
            <person name="Tice H."/>
            <person name="Cheng J.-F."/>
            <person name="Lucas S."/>
            <person name="Nolan M."/>
            <person name="Bruce D."/>
            <person name="Goodwin L."/>
            <person name="Pitluck S."/>
            <person name="Ivanova N."/>
            <person name="Mavromatis K."/>
            <person name="Ovchinnikova G."/>
            <person name="Pati A."/>
            <person name="Chen A."/>
            <person name="Palaniappan K."/>
            <person name="Land M."/>
            <person name="Hauser L."/>
            <person name="Chang Y.-J."/>
            <person name="Jeffries C.D."/>
            <person name="Chain P."/>
            <person name="Brettin T."/>
            <person name="Detter J.C."/>
            <person name="Schuetze A."/>
            <person name="Rohde M."/>
            <person name="Tindall B.J."/>
            <person name="Goeker M."/>
            <person name="Bristow J."/>
            <person name="Eisen J.A."/>
            <person name="Markowitz V."/>
            <person name="Hugenholtz P."/>
            <person name="Kyrpides N.C."/>
            <person name="Klenk H.-P."/>
            <person name="Chen F."/>
        </authorList>
    </citation>
    <scope>NUCLEOTIDE SEQUENCE [LARGE SCALE GENOMIC DNA]</scope>
    <source>
        <strain evidence="6">ATCC 33905 / DSM 74 / LMG 10896 / Claus 1</strain>
    </source>
</reference>
<evidence type="ECO:0000313" key="6">
    <source>
        <dbReference type="Proteomes" id="UP000002028"/>
    </source>
</evidence>
<dbReference type="SMART" id="SM00342">
    <property type="entry name" value="HTH_ARAC"/>
    <property type="match status" value="1"/>
</dbReference>